<feature type="compositionally biased region" description="Basic residues" evidence="8">
    <location>
        <begin position="1"/>
        <end position="19"/>
    </location>
</feature>
<evidence type="ECO:0000256" key="2">
    <source>
        <dbReference type="ARBA" id="ARBA00007553"/>
    </source>
</evidence>
<dbReference type="SMART" id="SM00701">
    <property type="entry name" value="PGRP"/>
    <property type="match status" value="1"/>
</dbReference>
<evidence type="ECO:0000256" key="6">
    <source>
        <dbReference type="ARBA" id="ARBA00030881"/>
    </source>
</evidence>
<evidence type="ECO:0000259" key="10">
    <source>
        <dbReference type="SMART" id="SM00701"/>
    </source>
</evidence>
<dbReference type="OrthoDB" id="9812621at2"/>
<proteinExistence type="inferred from homology"/>
<evidence type="ECO:0000256" key="5">
    <source>
        <dbReference type="ARBA" id="ARBA00023316"/>
    </source>
</evidence>
<dbReference type="Pfam" id="PF01510">
    <property type="entry name" value="Amidase_2"/>
    <property type="match status" value="1"/>
</dbReference>
<dbReference type="PANTHER" id="PTHR30417">
    <property type="entry name" value="N-ACETYLMURAMOYL-L-ALANINE AMIDASE AMID"/>
    <property type="match status" value="1"/>
</dbReference>
<comment type="similarity">
    <text evidence="2">Belongs to the N-acetylmuramoyl-L-alanine amidase 2 family.</text>
</comment>
<reference evidence="11 12" key="1">
    <citation type="submission" date="2018-03" db="EMBL/GenBank/DDBJ databases">
        <title>Alkalicoccus saliphilus sp. nov., isolated from a mineral pool.</title>
        <authorList>
            <person name="Zhao B."/>
        </authorList>
    </citation>
    <scope>NUCLEOTIDE SEQUENCE [LARGE SCALE GENOMIC DNA]</scope>
    <source>
        <strain evidence="11 12">6AG</strain>
    </source>
</reference>
<gene>
    <name evidence="11" type="ORF">C6Y45_08575</name>
</gene>
<evidence type="ECO:0000256" key="8">
    <source>
        <dbReference type="SAM" id="MobiDB-lite"/>
    </source>
</evidence>
<evidence type="ECO:0000313" key="11">
    <source>
        <dbReference type="EMBL" id="PTL39023.1"/>
    </source>
</evidence>
<keyword evidence="4" id="KW-0378">Hydrolase</keyword>
<evidence type="ECO:0000259" key="9">
    <source>
        <dbReference type="SMART" id="SM00644"/>
    </source>
</evidence>
<dbReference type="Pfam" id="PF01471">
    <property type="entry name" value="PG_binding_1"/>
    <property type="match status" value="1"/>
</dbReference>
<evidence type="ECO:0000256" key="3">
    <source>
        <dbReference type="ARBA" id="ARBA00011901"/>
    </source>
</evidence>
<feature type="domain" description="Peptidoglycan recognition protein family" evidence="10">
    <location>
        <begin position="10"/>
        <end position="131"/>
    </location>
</feature>
<dbReference type="InterPro" id="IPR002502">
    <property type="entry name" value="Amidase_domain"/>
</dbReference>
<dbReference type="GO" id="GO:0009254">
    <property type="term" value="P:peptidoglycan turnover"/>
    <property type="evidence" value="ECO:0007669"/>
    <property type="project" value="TreeGrafter"/>
</dbReference>
<evidence type="ECO:0000256" key="4">
    <source>
        <dbReference type="ARBA" id="ARBA00022801"/>
    </source>
</evidence>
<protein>
    <recommendedName>
        <fullName evidence="3">N-acetylmuramoyl-L-alanine amidase</fullName>
        <ecNumber evidence="3">3.5.1.28</ecNumber>
    </recommendedName>
    <alternativeName>
        <fullName evidence="7">Autolysin</fullName>
    </alternativeName>
    <alternativeName>
        <fullName evidence="6">Cell wall hydrolase</fullName>
    </alternativeName>
</protein>
<dbReference type="GO" id="GO:0008745">
    <property type="term" value="F:N-acetylmuramoyl-L-alanine amidase activity"/>
    <property type="evidence" value="ECO:0007669"/>
    <property type="project" value="UniProtKB-EC"/>
</dbReference>
<dbReference type="GO" id="GO:0008270">
    <property type="term" value="F:zinc ion binding"/>
    <property type="evidence" value="ECO:0007669"/>
    <property type="project" value="InterPro"/>
</dbReference>
<comment type="catalytic activity">
    <reaction evidence="1">
        <text>Hydrolyzes the link between N-acetylmuramoyl residues and L-amino acid residues in certain cell-wall glycopeptides.</text>
        <dbReference type="EC" id="3.5.1.28"/>
    </reaction>
</comment>
<keyword evidence="12" id="KW-1185">Reference proteome</keyword>
<dbReference type="SUPFAM" id="SSF55846">
    <property type="entry name" value="N-acetylmuramoyl-L-alanine amidase-like"/>
    <property type="match status" value="1"/>
</dbReference>
<dbReference type="InterPro" id="IPR036365">
    <property type="entry name" value="PGBD-like_sf"/>
</dbReference>
<dbReference type="InterPro" id="IPR036505">
    <property type="entry name" value="Amidase/PGRP_sf"/>
</dbReference>
<dbReference type="RefSeq" id="WP_107584823.1">
    <property type="nucleotide sequence ID" value="NZ_PZJJ01000011.1"/>
</dbReference>
<keyword evidence="5" id="KW-0961">Cell wall biogenesis/degradation</keyword>
<dbReference type="CDD" id="cd06583">
    <property type="entry name" value="PGRP"/>
    <property type="match status" value="1"/>
</dbReference>
<dbReference type="PANTHER" id="PTHR30417:SF1">
    <property type="entry name" value="N-ACETYLMURAMOYL-L-ALANINE AMIDASE AMID"/>
    <property type="match status" value="1"/>
</dbReference>
<dbReference type="SUPFAM" id="SSF47090">
    <property type="entry name" value="PGBD-like"/>
    <property type="match status" value="1"/>
</dbReference>
<evidence type="ECO:0000256" key="7">
    <source>
        <dbReference type="ARBA" id="ARBA00032390"/>
    </source>
</evidence>
<dbReference type="Gene3D" id="1.10.101.10">
    <property type="entry name" value="PGBD-like superfamily/PGBD"/>
    <property type="match status" value="1"/>
</dbReference>
<evidence type="ECO:0000256" key="1">
    <source>
        <dbReference type="ARBA" id="ARBA00001561"/>
    </source>
</evidence>
<comment type="caution">
    <text evidence="11">The sequence shown here is derived from an EMBL/GenBank/DDBJ whole genome shotgun (WGS) entry which is preliminary data.</text>
</comment>
<organism evidence="11 12">
    <name type="scientific">Alkalicoccus saliphilus</name>
    <dbReference type="NCBI Taxonomy" id="200989"/>
    <lineage>
        <taxon>Bacteria</taxon>
        <taxon>Bacillati</taxon>
        <taxon>Bacillota</taxon>
        <taxon>Bacilli</taxon>
        <taxon>Bacillales</taxon>
        <taxon>Bacillaceae</taxon>
        <taxon>Alkalicoccus</taxon>
    </lineage>
</organism>
<dbReference type="SMART" id="SM00644">
    <property type="entry name" value="Ami_2"/>
    <property type="match status" value="1"/>
</dbReference>
<dbReference type="GO" id="GO:0009253">
    <property type="term" value="P:peptidoglycan catabolic process"/>
    <property type="evidence" value="ECO:0007669"/>
    <property type="project" value="InterPro"/>
</dbReference>
<dbReference type="InterPro" id="IPR006619">
    <property type="entry name" value="PGRP_domain_met/bac"/>
</dbReference>
<dbReference type="GO" id="GO:0071555">
    <property type="term" value="P:cell wall organization"/>
    <property type="evidence" value="ECO:0007669"/>
    <property type="project" value="UniProtKB-KW"/>
</dbReference>
<dbReference type="EC" id="3.5.1.28" evidence="3"/>
<sequence length="228" mass="25754">MKVIDRRRKLPVHSGKQYRRGGTPEKITIHHSATAAGSAERFADYHVHTLGWPGIGYHYVIGKNGTIEKCWDENVITYHTAGFNSGNIGICLTGNGSFSRSQLKSLVELTTHLKKKYHIPVSRIKGHREWSGQRTECPGMDSEWFREKLRFLETEPLLKAGMKGPAVRKLQKKLESTGMQLKRFGADGVYGKETRQAVMNYQRKRGLMVDGITGPETWRTLLKDTGKG</sequence>
<dbReference type="AlphaFoldDB" id="A0A2T4U6J8"/>
<dbReference type="InterPro" id="IPR036366">
    <property type="entry name" value="PGBDSf"/>
</dbReference>
<evidence type="ECO:0000313" key="12">
    <source>
        <dbReference type="Proteomes" id="UP000240509"/>
    </source>
</evidence>
<dbReference type="EMBL" id="PZJJ01000011">
    <property type="protein sequence ID" value="PTL39023.1"/>
    <property type="molecule type" value="Genomic_DNA"/>
</dbReference>
<feature type="region of interest" description="Disordered" evidence="8">
    <location>
        <begin position="1"/>
        <end position="22"/>
    </location>
</feature>
<dbReference type="Gene3D" id="3.40.80.10">
    <property type="entry name" value="Peptidoglycan recognition protein-like"/>
    <property type="match status" value="1"/>
</dbReference>
<name>A0A2T4U6J8_9BACI</name>
<dbReference type="InterPro" id="IPR002477">
    <property type="entry name" value="Peptidoglycan-bd-like"/>
</dbReference>
<accession>A0A2T4U6J8</accession>
<feature type="domain" description="N-acetylmuramoyl-L-alanine amidase" evidence="9">
    <location>
        <begin position="12"/>
        <end position="139"/>
    </location>
</feature>
<dbReference type="Proteomes" id="UP000240509">
    <property type="component" value="Unassembled WGS sequence"/>
</dbReference>
<dbReference type="InterPro" id="IPR051206">
    <property type="entry name" value="NAMLAA_amidase_2"/>
</dbReference>